<dbReference type="Pfam" id="PF03358">
    <property type="entry name" value="FMN_red"/>
    <property type="match status" value="1"/>
</dbReference>
<proteinExistence type="predicted"/>
<comment type="caution">
    <text evidence="3">The sequence shown here is derived from an EMBL/GenBank/DDBJ whole genome shotgun (WGS) entry which is preliminary data.</text>
</comment>
<accession>A0ABV7VYG7</accession>
<reference evidence="4" key="1">
    <citation type="journal article" date="2019" name="Int. J. Syst. Evol. Microbiol.">
        <title>The Global Catalogue of Microorganisms (GCM) 10K type strain sequencing project: providing services to taxonomists for standard genome sequencing and annotation.</title>
        <authorList>
            <consortium name="The Broad Institute Genomics Platform"/>
            <consortium name="The Broad Institute Genome Sequencing Center for Infectious Disease"/>
            <person name="Wu L."/>
            <person name="Ma J."/>
        </authorList>
    </citation>
    <scope>NUCLEOTIDE SEQUENCE [LARGE SCALE GENOMIC DNA]</scope>
    <source>
        <strain evidence="4">KCTC 42501</strain>
    </source>
</reference>
<keyword evidence="3" id="KW-0560">Oxidoreductase</keyword>
<name>A0ABV7VYG7_9BURK</name>
<dbReference type="InterPro" id="IPR005025">
    <property type="entry name" value="FMN_Rdtase-like_dom"/>
</dbReference>
<gene>
    <name evidence="3" type="ORF">ACFOPI_01995</name>
</gene>
<protein>
    <submittedName>
        <fullName evidence="3">NADPH-dependent FMN reductase</fullName>
        <ecNumber evidence="3">1.-.-.-</ecNumber>
    </submittedName>
</protein>
<feature type="domain" description="NADPH-dependent FMN reductase-like" evidence="2">
    <location>
        <begin position="7"/>
        <end position="140"/>
    </location>
</feature>
<dbReference type="InterPro" id="IPR029039">
    <property type="entry name" value="Flavoprotein-like_sf"/>
</dbReference>
<dbReference type="EMBL" id="JBHRXX010000001">
    <property type="protein sequence ID" value="MFC3682345.1"/>
    <property type="molecule type" value="Genomic_DNA"/>
</dbReference>
<dbReference type="EC" id="1.-.-.-" evidence="3"/>
<evidence type="ECO:0000313" key="4">
    <source>
        <dbReference type="Proteomes" id="UP001595729"/>
    </source>
</evidence>
<evidence type="ECO:0000259" key="2">
    <source>
        <dbReference type="Pfam" id="PF03358"/>
    </source>
</evidence>
<keyword evidence="4" id="KW-1185">Reference proteome</keyword>
<dbReference type="InterPro" id="IPR050712">
    <property type="entry name" value="NAD(P)H-dep_reductase"/>
</dbReference>
<dbReference type="Gene3D" id="3.40.50.360">
    <property type="match status" value="1"/>
</dbReference>
<dbReference type="SUPFAM" id="SSF52218">
    <property type="entry name" value="Flavoproteins"/>
    <property type="match status" value="1"/>
</dbReference>
<dbReference type="GO" id="GO:0016491">
    <property type="term" value="F:oxidoreductase activity"/>
    <property type="evidence" value="ECO:0007669"/>
    <property type="project" value="UniProtKB-KW"/>
</dbReference>
<organism evidence="3 4">
    <name type="scientific">Hydrogenophaga luteola</name>
    <dbReference type="NCBI Taxonomy" id="1591122"/>
    <lineage>
        <taxon>Bacteria</taxon>
        <taxon>Pseudomonadati</taxon>
        <taxon>Pseudomonadota</taxon>
        <taxon>Betaproteobacteria</taxon>
        <taxon>Burkholderiales</taxon>
        <taxon>Comamonadaceae</taxon>
        <taxon>Hydrogenophaga</taxon>
    </lineage>
</organism>
<dbReference type="PANTHER" id="PTHR30543:SF21">
    <property type="entry name" value="NAD(P)H-DEPENDENT FMN REDUCTASE LOT6"/>
    <property type="match status" value="1"/>
</dbReference>
<sequence>MADPPRRLLALCGSLRQQSRSLTLLEAFGYRVPAWATFQIHRGLGDLPLFNPDDEASPAEEVRRLWAAVDQADALIIASPEYAHGVTGTIKNTLDWLVGHPPFAGKPVAVLNPSHRAEHADLALKETLRTMAARLVDGGCLRIPATASELGAAPLAHTLPFSTLIDDVWGALRTALADTPPRDELAPAWPGQPHPQPQAVAENC</sequence>
<dbReference type="PANTHER" id="PTHR30543">
    <property type="entry name" value="CHROMATE REDUCTASE"/>
    <property type="match status" value="1"/>
</dbReference>
<evidence type="ECO:0000256" key="1">
    <source>
        <dbReference type="SAM" id="MobiDB-lite"/>
    </source>
</evidence>
<dbReference type="Proteomes" id="UP001595729">
    <property type="component" value="Unassembled WGS sequence"/>
</dbReference>
<feature type="region of interest" description="Disordered" evidence="1">
    <location>
        <begin position="180"/>
        <end position="204"/>
    </location>
</feature>
<evidence type="ECO:0000313" key="3">
    <source>
        <dbReference type="EMBL" id="MFC3682345.1"/>
    </source>
</evidence>
<dbReference type="RefSeq" id="WP_382170217.1">
    <property type="nucleotide sequence ID" value="NZ_JBHRXX010000001.1"/>
</dbReference>